<dbReference type="GO" id="GO:0003677">
    <property type="term" value="F:DNA binding"/>
    <property type="evidence" value="ECO:0007669"/>
    <property type="project" value="InterPro"/>
</dbReference>
<dbReference type="Pfam" id="PF04397">
    <property type="entry name" value="LytTR"/>
    <property type="match status" value="1"/>
</dbReference>
<dbReference type="RefSeq" id="WP_111268592.1">
    <property type="nucleotide sequence ID" value="NZ_QKWW01000006.1"/>
</dbReference>
<proteinExistence type="predicted"/>
<evidence type="ECO:0000313" key="3">
    <source>
        <dbReference type="Proteomes" id="UP000249204"/>
    </source>
</evidence>
<evidence type="ECO:0000259" key="1">
    <source>
        <dbReference type="Pfam" id="PF04397"/>
    </source>
</evidence>
<dbReference type="Gene3D" id="2.40.50.1020">
    <property type="entry name" value="LytTr DNA-binding domain"/>
    <property type="match status" value="1"/>
</dbReference>
<protein>
    <recommendedName>
        <fullName evidence="1">HTH LytTR-type domain-containing protein</fullName>
    </recommendedName>
</protein>
<evidence type="ECO:0000313" key="2">
    <source>
        <dbReference type="EMBL" id="PZT57441.1"/>
    </source>
</evidence>
<gene>
    <name evidence="2" type="ORF">DN757_01950</name>
</gene>
<dbReference type="AlphaFoldDB" id="A0A2W6NNP0"/>
<reference evidence="2 3" key="1">
    <citation type="submission" date="2018-06" db="EMBL/GenBank/DDBJ databases">
        <title>Isolation of heavy metals resistant Paenibacillus silvae NC2 from Gold-Copper mine in ZiJin, China.</title>
        <authorList>
            <person name="Xu J."/>
            <person name="Mazhar H.S."/>
            <person name="Rensing C."/>
        </authorList>
    </citation>
    <scope>NUCLEOTIDE SEQUENCE [LARGE SCALE GENOMIC DNA]</scope>
    <source>
        <strain evidence="2 3">NC2</strain>
    </source>
</reference>
<dbReference type="EMBL" id="QKWW01000006">
    <property type="protein sequence ID" value="PZT57441.1"/>
    <property type="molecule type" value="Genomic_DNA"/>
</dbReference>
<name>A0A2W6NNP0_9BACL</name>
<dbReference type="Proteomes" id="UP000249204">
    <property type="component" value="Unassembled WGS sequence"/>
</dbReference>
<feature type="domain" description="HTH LytTR-type" evidence="1">
    <location>
        <begin position="12"/>
        <end position="107"/>
    </location>
</feature>
<dbReference type="InterPro" id="IPR007492">
    <property type="entry name" value="LytTR_DNA-bd_dom"/>
</dbReference>
<accession>A0A2W6NNP0</accession>
<sequence>MMIPVIDILTDEIKTVNASDIQFINRTGVKGSVIKLMTESSEYRKLNNAEWVTMLRDSENLIKSDADTYINPAKVISLNTEDSVAEFGNGKQANVSRYAMKNVQQLLVNSK</sequence>
<organism evidence="2 3">
    <name type="scientific">Paenibacillus silvae</name>
    <dbReference type="NCBI Taxonomy" id="1325358"/>
    <lineage>
        <taxon>Bacteria</taxon>
        <taxon>Bacillati</taxon>
        <taxon>Bacillota</taxon>
        <taxon>Bacilli</taxon>
        <taxon>Bacillales</taxon>
        <taxon>Paenibacillaceae</taxon>
        <taxon>Paenibacillus</taxon>
    </lineage>
</organism>
<comment type="caution">
    <text evidence="2">The sequence shown here is derived from an EMBL/GenBank/DDBJ whole genome shotgun (WGS) entry which is preliminary data.</text>
</comment>